<dbReference type="AlphaFoldDB" id="A0A087YKD5"/>
<dbReference type="Proteomes" id="UP000028760">
    <property type="component" value="Unassembled WGS sequence"/>
</dbReference>
<comment type="subcellular location">
    <subcellularLocation>
        <location evidence="6">Secreted</location>
    </subcellularLocation>
</comment>
<keyword evidence="3 6" id="KW-0106">Calcium</keyword>
<reference evidence="9" key="2">
    <citation type="submission" date="2025-08" db="UniProtKB">
        <authorList>
            <consortium name="Ensembl"/>
        </authorList>
    </citation>
    <scope>IDENTIFICATION</scope>
</reference>
<dbReference type="PROSITE" id="PS00289">
    <property type="entry name" value="PTX_1"/>
    <property type="match status" value="1"/>
</dbReference>
<comment type="subunit">
    <text evidence="6">Homopentamer. Pentaxin (or pentraxin) have a discoid arrangement of 5 non-covalently bound subunits.</text>
</comment>
<dbReference type="SUPFAM" id="SSF49899">
    <property type="entry name" value="Concanavalin A-like lectins/glucanases"/>
    <property type="match status" value="1"/>
</dbReference>
<dbReference type="InterPro" id="IPR013320">
    <property type="entry name" value="ConA-like_dom_sf"/>
</dbReference>
<dbReference type="EMBL" id="AYCK01010500">
    <property type="status" value="NOT_ANNOTATED_CDS"/>
    <property type="molecule type" value="Genomic_DNA"/>
</dbReference>
<dbReference type="InterPro" id="IPR030476">
    <property type="entry name" value="Pentaxin_CS"/>
</dbReference>
<dbReference type="PRINTS" id="PR00895">
    <property type="entry name" value="PENTAXIN"/>
</dbReference>
<name>A0A087YKD5_POEFO</name>
<dbReference type="PANTHER" id="PTHR45869:SF2">
    <property type="entry name" value="C-REACTIVE PROTEIN-RELATED"/>
    <property type="match status" value="1"/>
</dbReference>
<dbReference type="InterPro" id="IPR051005">
    <property type="entry name" value="Pentraxin_domain"/>
</dbReference>
<dbReference type="RefSeq" id="XP_007565075.1">
    <property type="nucleotide sequence ID" value="XM_007565013.1"/>
</dbReference>
<evidence type="ECO:0000313" key="9">
    <source>
        <dbReference type="Ensembl" id="ENSPFOP00000018488.1"/>
    </source>
</evidence>
<dbReference type="PANTHER" id="PTHR45869">
    <property type="entry name" value="C-REACTIVE PROTEIN-RELATED"/>
    <property type="match status" value="1"/>
</dbReference>
<evidence type="ECO:0000259" key="8">
    <source>
        <dbReference type="PROSITE" id="PS51828"/>
    </source>
</evidence>
<keyword evidence="10" id="KW-1185">Reference proteome</keyword>
<evidence type="ECO:0000256" key="1">
    <source>
        <dbReference type="ARBA" id="ARBA00022723"/>
    </source>
</evidence>
<protein>
    <recommendedName>
        <fullName evidence="6">Pentraxin family member</fullName>
    </recommendedName>
</protein>
<dbReference type="GeneID" id="103146908"/>
<accession>A0A087YKD5</accession>
<keyword evidence="1 6" id="KW-0479">Metal-binding</keyword>
<proteinExistence type="inferred from homology"/>
<dbReference type="OrthoDB" id="547680at2759"/>
<organism evidence="9 10">
    <name type="scientific">Poecilia formosa</name>
    <name type="common">Amazon molly</name>
    <name type="synonym">Limia formosa</name>
    <dbReference type="NCBI Taxonomy" id="48698"/>
    <lineage>
        <taxon>Eukaryota</taxon>
        <taxon>Metazoa</taxon>
        <taxon>Chordata</taxon>
        <taxon>Craniata</taxon>
        <taxon>Vertebrata</taxon>
        <taxon>Euteleostomi</taxon>
        <taxon>Actinopterygii</taxon>
        <taxon>Neopterygii</taxon>
        <taxon>Teleostei</taxon>
        <taxon>Neoteleostei</taxon>
        <taxon>Acanthomorphata</taxon>
        <taxon>Ovalentaria</taxon>
        <taxon>Atherinomorphae</taxon>
        <taxon>Cyprinodontiformes</taxon>
        <taxon>Poeciliidae</taxon>
        <taxon>Poeciliinae</taxon>
        <taxon>Poecilia</taxon>
    </lineage>
</organism>
<evidence type="ECO:0000313" key="10">
    <source>
        <dbReference type="Proteomes" id="UP000028760"/>
    </source>
</evidence>
<reference evidence="9" key="3">
    <citation type="submission" date="2025-09" db="UniProtKB">
        <authorList>
            <consortium name="Ensembl"/>
        </authorList>
    </citation>
    <scope>IDENTIFICATION</scope>
</reference>
<dbReference type="Ensembl" id="ENSPFOT00000018510.1">
    <property type="protein sequence ID" value="ENSPFOP00000018488.1"/>
    <property type="gene ID" value="ENSPFOG00000018390.1"/>
</dbReference>
<feature type="signal peptide" evidence="7">
    <location>
        <begin position="1"/>
        <end position="40"/>
    </location>
</feature>
<dbReference type="KEGG" id="pfor:103146908"/>
<dbReference type="InterPro" id="IPR001759">
    <property type="entry name" value="PTX_dom"/>
</dbReference>
<evidence type="ECO:0000256" key="7">
    <source>
        <dbReference type="SAM" id="SignalP"/>
    </source>
</evidence>
<feature type="domain" description="Pentraxin (PTX)" evidence="8">
    <location>
        <begin position="40"/>
        <end position="241"/>
    </location>
</feature>
<evidence type="ECO:0000256" key="5">
    <source>
        <dbReference type="PROSITE-ProRule" id="PRU01172"/>
    </source>
</evidence>
<keyword evidence="4" id="KW-1015">Disulfide bond</keyword>
<dbReference type="Pfam" id="PF00354">
    <property type="entry name" value="Pentaxin"/>
    <property type="match status" value="1"/>
</dbReference>
<dbReference type="SMART" id="SM00159">
    <property type="entry name" value="PTX"/>
    <property type="match status" value="1"/>
</dbReference>
<sequence>MRISAVCLCLHSTTGLLSSLKMRLSFVLLLFSAAVSRSEAIRSLVFSNETNTNYMEIIAEKPLQLTAFTLCMRVATELSGEREIILFAYRTNNFDELNVWRELDGRLSFYLSGDGVLFQVPYLGFLQTHLCFTWDSSSGAAAVFMNGRKSQTKIYRKGHTIRPGGRIILGQDPDNFLGNFDAKQSFVGEIFDVNMWDSVLSDSAIQGLFNWRKQDRANVFDWQFAELRPFGAVEVINVDPI</sequence>
<comment type="similarity">
    <text evidence="6">Belongs to the pentraxin family.</text>
</comment>
<comment type="caution">
    <text evidence="5">Lacks conserved residue(s) required for the propagation of feature annotation.</text>
</comment>
<dbReference type="eggNOG" id="ENOG502S26Y">
    <property type="taxonomic scope" value="Eukaryota"/>
</dbReference>
<reference evidence="10" key="1">
    <citation type="submission" date="2013-10" db="EMBL/GenBank/DDBJ databases">
        <authorList>
            <person name="Schartl M."/>
            <person name="Warren W."/>
        </authorList>
    </citation>
    <scope>NUCLEOTIDE SEQUENCE [LARGE SCALE GENOMIC DNA]</scope>
    <source>
        <strain evidence="10">female</strain>
    </source>
</reference>
<evidence type="ECO:0000256" key="2">
    <source>
        <dbReference type="ARBA" id="ARBA00022729"/>
    </source>
</evidence>
<dbReference type="Gene3D" id="2.60.120.200">
    <property type="match status" value="1"/>
</dbReference>
<dbReference type="GeneTree" id="ENSGT01100000263515"/>
<dbReference type="GO" id="GO:0005576">
    <property type="term" value="C:extracellular region"/>
    <property type="evidence" value="ECO:0007669"/>
    <property type="project" value="UniProtKB-SubCell"/>
</dbReference>
<dbReference type="GO" id="GO:0046872">
    <property type="term" value="F:metal ion binding"/>
    <property type="evidence" value="ECO:0007669"/>
    <property type="project" value="UniProtKB-KW"/>
</dbReference>
<comment type="cofactor">
    <cofactor evidence="6">
        <name>Ca(2+)</name>
        <dbReference type="ChEBI" id="CHEBI:29108"/>
    </cofactor>
    <text evidence="6">Binds 2 calcium ions per subunit.</text>
</comment>
<keyword evidence="2 7" id="KW-0732">Signal</keyword>
<evidence type="ECO:0000256" key="3">
    <source>
        <dbReference type="ARBA" id="ARBA00022837"/>
    </source>
</evidence>
<evidence type="ECO:0000256" key="6">
    <source>
        <dbReference type="RuleBase" id="RU362112"/>
    </source>
</evidence>
<feature type="chain" id="PRO_5001834649" description="Pentraxin family member" evidence="7">
    <location>
        <begin position="41"/>
        <end position="241"/>
    </location>
</feature>
<evidence type="ECO:0000256" key="4">
    <source>
        <dbReference type="ARBA" id="ARBA00023157"/>
    </source>
</evidence>
<dbReference type="PROSITE" id="PS51828">
    <property type="entry name" value="PTX_2"/>
    <property type="match status" value="1"/>
</dbReference>
<dbReference type="OMA" id="SNSYVEM"/>